<keyword evidence="3" id="KW-1185">Reference proteome</keyword>
<proteinExistence type="predicted"/>
<accession>A0A2P2E4L4</accession>
<dbReference type="GO" id="GO:0016301">
    <property type="term" value="F:kinase activity"/>
    <property type="evidence" value="ECO:0007669"/>
    <property type="project" value="UniProtKB-KW"/>
</dbReference>
<keyword evidence="2" id="KW-0418">Kinase</keyword>
<organism evidence="2 3">
    <name type="scientific">Leptospira ryugenii</name>
    <dbReference type="NCBI Taxonomy" id="1917863"/>
    <lineage>
        <taxon>Bacteria</taxon>
        <taxon>Pseudomonadati</taxon>
        <taxon>Spirochaetota</taxon>
        <taxon>Spirochaetia</taxon>
        <taxon>Leptospirales</taxon>
        <taxon>Leptospiraceae</taxon>
        <taxon>Leptospira</taxon>
    </lineage>
</organism>
<evidence type="ECO:0000313" key="3">
    <source>
        <dbReference type="Proteomes" id="UP000245133"/>
    </source>
</evidence>
<feature type="domain" description="Histidine kinase/HSP90-like ATPase" evidence="1">
    <location>
        <begin position="8"/>
        <end position="79"/>
    </location>
</feature>
<dbReference type="Pfam" id="PF13581">
    <property type="entry name" value="HATPase_c_2"/>
    <property type="match status" value="1"/>
</dbReference>
<evidence type="ECO:0000259" key="1">
    <source>
        <dbReference type="Pfam" id="PF13581"/>
    </source>
</evidence>
<dbReference type="EMBL" id="BFBB01000009">
    <property type="protein sequence ID" value="GBF51821.1"/>
    <property type="molecule type" value="Genomic_DNA"/>
</dbReference>
<protein>
    <submittedName>
        <fullName evidence="2">Histidine kinase-like ATPase domain protein</fullName>
    </submittedName>
</protein>
<evidence type="ECO:0000313" key="2">
    <source>
        <dbReference type="EMBL" id="GBF51821.1"/>
    </source>
</evidence>
<dbReference type="InterPro" id="IPR036890">
    <property type="entry name" value="HATPase_C_sf"/>
</dbReference>
<name>A0A2P2E4L4_9LEPT</name>
<dbReference type="AlphaFoldDB" id="A0A2P2E4L4"/>
<keyword evidence="2" id="KW-0808">Transferase</keyword>
<dbReference type="CDD" id="cd16936">
    <property type="entry name" value="HATPase_RsbW-like"/>
    <property type="match status" value="1"/>
</dbReference>
<dbReference type="SUPFAM" id="SSF55874">
    <property type="entry name" value="ATPase domain of HSP90 chaperone/DNA topoisomerase II/histidine kinase"/>
    <property type="match status" value="1"/>
</dbReference>
<reference evidence="2 3" key="1">
    <citation type="submission" date="2018-02" db="EMBL/GenBank/DDBJ databases">
        <title>Novel Leptospira species isolated from soil and water in Japan.</title>
        <authorList>
            <person name="Nakao R."/>
            <person name="Masuzawa T."/>
        </authorList>
    </citation>
    <scope>NUCLEOTIDE SEQUENCE [LARGE SCALE GENOMIC DNA]</scope>
    <source>
        <strain evidence="2 3">YH101</strain>
    </source>
</reference>
<dbReference type="Gene3D" id="3.30.565.10">
    <property type="entry name" value="Histidine kinase-like ATPase, C-terminal domain"/>
    <property type="match status" value="1"/>
</dbReference>
<dbReference type="InterPro" id="IPR003594">
    <property type="entry name" value="HATPase_dom"/>
</dbReference>
<sequence length="108" mass="12576">MDSFWFQILVDETLDNALEHGGKRGDDTITVHVFESRRYIDFFVIDRGKGFNPRLVPNPLEADRKKVPSGRGLHILRKVFIVRWNFLGNEINIRIDKEKGGEWSIPPQ</sequence>
<gene>
    <name evidence="2" type="ORF">LPTSP4_33590</name>
</gene>
<comment type="caution">
    <text evidence="2">The sequence shown here is derived from an EMBL/GenBank/DDBJ whole genome shotgun (WGS) entry which is preliminary data.</text>
</comment>
<dbReference type="Proteomes" id="UP000245133">
    <property type="component" value="Unassembled WGS sequence"/>
</dbReference>